<sequence length="137" mass="14636">MEEPIPGEVYGVDIGASLAPAAAEARPSQHYCFRYEFQPASVDTSVCGLVSADAAGSATVAMANGSGGVQFKGKLAESKDVECILLFDPITKRFTLEKQPWSCTQLRHVRQSTRGKPAVPTAPARKLGAKRKAQDIE</sequence>
<evidence type="ECO:0000256" key="3">
    <source>
        <dbReference type="ARBA" id="ARBA00022553"/>
    </source>
</evidence>
<dbReference type="PANTHER" id="PTHR15970:SF2">
    <property type="entry name" value="ELL-ASSOCIATED FACTOR EAF"/>
    <property type="match status" value="1"/>
</dbReference>
<dbReference type="GO" id="GO:0006368">
    <property type="term" value="P:transcription elongation by RNA polymerase II"/>
    <property type="evidence" value="ECO:0007669"/>
    <property type="project" value="InterPro"/>
</dbReference>
<organism evidence="10 11">
    <name type="scientific">Achlya hypogyna</name>
    <name type="common">Oomycete</name>
    <name type="synonym">Protoachlya hypogyna</name>
    <dbReference type="NCBI Taxonomy" id="1202772"/>
    <lineage>
        <taxon>Eukaryota</taxon>
        <taxon>Sar</taxon>
        <taxon>Stramenopiles</taxon>
        <taxon>Oomycota</taxon>
        <taxon>Saprolegniomycetes</taxon>
        <taxon>Saprolegniales</taxon>
        <taxon>Achlyaceae</taxon>
        <taxon>Achlya</taxon>
    </lineage>
</organism>
<evidence type="ECO:0000256" key="1">
    <source>
        <dbReference type="ARBA" id="ARBA00004123"/>
    </source>
</evidence>
<dbReference type="InterPro" id="IPR027093">
    <property type="entry name" value="EAF_fam"/>
</dbReference>
<evidence type="ECO:0000256" key="7">
    <source>
        <dbReference type="ARBA" id="ARBA00023242"/>
    </source>
</evidence>
<evidence type="ECO:0000256" key="4">
    <source>
        <dbReference type="ARBA" id="ARBA00023015"/>
    </source>
</evidence>
<dbReference type="OrthoDB" id="125903at2759"/>
<comment type="subcellular location">
    <subcellularLocation>
        <location evidence="1">Nucleus</location>
    </subcellularLocation>
</comment>
<evidence type="ECO:0000313" key="11">
    <source>
        <dbReference type="Proteomes" id="UP000243579"/>
    </source>
</evidence>
<keyword evidence="11" id="KW-1185">Reference proteome</keyword>
<proteinExistence type="inferred from homology"/>
<accession>A0A1V9YVK1</accession>
<evidence type="ECO:0000259" key="9">
    <source>
        <dbReference type="Pfam" id="PF09816"/>
    </source>
</evidence>
<dbReference type="Pfam" id="PF09816">
    <property type="entry name" value="EAF"/>
    <property type="match status" value="1"/>
</dbReference>
<evidence type="ECO:0000256" key="8">
    <source>
        <dbReference type="SAM" id="MobiDB-lite"/>
    </source>
</evidence>
<keyword evidence="6" id="KW-0804">Transcription</keyword>
<keyword evidence="7" id="KW-0539">Nucleus</keyword>
<keyword evidence="3" id="KW-0597">Phosphoprotein</keyword>
<name>A0A1V9YVK1_ACHHY</name>
<evidence type="ECO:0000313" key="10">
    <source>
        <dbReference type="EMBL" id="OQR89864.1"/>
    </source>
</evidence>
<evidence type="ECO:0000256" key="5">
    <source>
        <dbReference type="ARBA" id="ARBA00023159"/>
    </source>
</evidence>
<comment type="caution">
    <text evidence="10">The sequence shown here is derived from an EMBL/GenBank/DDBJ whole genome shotgun (WGS) entry which is preliminary data.</text>
</comment>
<dbReference type="AlphaFoldDB" id="A0A1V9YVK1"/>
<dbReference type="PANTHER" id="PTHR15970">
    <property type="entry name" value="ELL-ASSOCIATED FACTOR EAF"/>
    <property type="match status" value="1"/>
</dbReference>
<dbReference type="GO" id="GO:0003711">
    <property type="term" value="F:transcription elongation factor activity"/>
    <property type="evidence" value="ECO:0007669"/>
    <property type="project" value="TreeGrafter"/>
</dbReference>
<keyword evidence="5" id="KW-0010">Activator</keyword>
<keyword evidence="4" id="KW-0805">Transcription regulation</keyword>
<protein>
    <recommendedName>
        <fullName evidence="9">Transcription elongation factor Eaf N-terminal domain-containing protein</fullName>
    </recommendedName>
</protein>
<evidence type="ECO:0000256" key="6">
    <source>
        <dbReference type="ARBA" id="ARBA00023163"/>
    </source>
</evidence>
<dbReference type="EMBL" id="JNBR01000715">
    <property type="protein sequence ID" value="OQR89864.1"/>
    <property type="molecule type" value="Genomic_DNA"/>
</dbReference>
<reference evidence="10 11" key="1">
    <citation type="journal article" date="2014" name="Genome Biol. Evol.">
        <title>The secreted proteins of Achlya hypogyna and Thraustotheca clavata identify the ancestral oomycete secretome and reveal gene acquisitions by horizontal gene transfer.</title>
        <authorList>
            <person name="Misner I."/>
            <person name="Blouin N."/>
            <person name="Leonard G."/>
            <person name="Richards T.A."/>
            <person name="Lane C.E."/>
        </authorList>
    </citation>
    <scope>NUCLEOTIDE SEQUENCE [LARGE SCALE GENOMIC DNA]</scope>
    <source>
        <strain evidence="10 11">ATCC 48635</strain>
    </source>
</reference>
<comment type="similarity">
    <text evidence="2">Belongs to the EAF family.</text>
</comment>
<gene>
    <name evidence="10" type="ORF">ACHHYP_05989</name>
</gene>
<dbReference type="Proteomes" id="UP000243579">
    <property type="component" value="Unassembled WGS sequence"/>
</dbReference>
<feature type="region of interest" description="Disordered" evidence="8">
    <location>
        <begin position="108"/>
        <end position="137"/>
    </location>
</feature>
<evidence type="ECO:0000256" key="2">
    <source>
        <dbReference type="ARBA" id="ARBA00007798"/>
    </source>
</evidence>
<dbReference type="GO" id="GO:0032783">
    <property type="term" value="C:super elongation complex"/>
    <property type="evidence" value="ECO:0007669"/>
    <property type="project" value="InterPro"/>
</dbReference>
<dbReference type="InterPro" id="IPR019194">
    <property type="entry name" value="Tscrpt_elong_fac_Eaf_N"/>
</dbReference>
<dbReference type="STRING" id="1202772.A0A1V9YVK1"/>
<feature type="domain" description="Transcription elongation factor Eaf N-terminal" evidence="9">
    <location>
        <begin position="10"/>
        <end position="110"/>
    </location>
</feature>